<reference evidence="4 5" key="1">
    <citation type="submission" date="2016-07" db="EMBL/GenBank/DDBJ databases">
        <title>Draft genome of the white-rot fungus Obba rivulosa 3A-2.</title>
        <authorList>
            <consortium name="DOE Joint Genome Institute"/>
            <person name="Miettinen O."/>
            <person name="Riley R."/>
            <person name="Acob R."/>
            <person name="Barry K."/>
            <person name="Cullen D."/>
            <person name="De Vries R."/>
            <person name="Hainaut M."/>
            <person name="Hatakka A."/>
            <person name="Henrissat B."/>
            <person name="Hilden K."/>
            <person name="Kuo R."/>
            <person name="Labutti K."/>
            <person name="Lipzen A."/>
            <person name="Makela M.R."/>
            <person name="Sandor L."/>
            <person name="Spatafora J.W."/>
            <person name="Grigoriev I.V."/>
            <person name="Hibbett D.S."/>
        </authorList>
    </citation>
    <scope>NUCLEOTIDE SEQUENCE [LARGE SCALE GENOMIC DNA]</scope>
    <source>
        <strain evidence="4 5">3A-2</strain>
    </source>
</reference>
<feature type="region of interest" description="Disordered" evidence="1">
    <location>
        <begin position="16"/>
        <end position="61"/>
    </location>
</feature>
<feature type="compositionally biased region" description="Basic and acidic residues" evidence="1">
    <location>
        <begin position="19"/>
        <end position="40"/>
    </location>
</feature>
<keyword evidence="2" id="KW-0812">Transmembrane</keyword>
<accession>A0A8E2DJF9</accession>
<feature type="transmembrane region" description="Helical" evidence="2">
    <location>
        <begin position="249"/>
        <end position="267"/>
    </location>
</feature>
<dbReference type="OrthoDB" id="3269725at2759"/>
<organism evidence="4 5">
    <name type="scientific">Obba rivulosa</name>
    <dbReference type="NCBI Taxonomy" id="1052685"/>
    <lineage>
        <taxon>Eukaryota</taxon>
        <taxon>Fungi</taxon>
        <taxon>Dikarya</taxon>
        <taxon>Basidiomycota</taxon>
        <taxon>Agaricomycotina</taxon>
        <taxon>Agaricomycetes</taxon>
        <taxon>Polyporales</taxon>
        <taxon>Gelatoporiaceae</taxon>
        <taxon>Obba</taxon>
    </lineage>
</organism>
<keyword evidence="5" id="KW-1185">Reference proteome</keyword>
<keyword evidence="2" id="KW-0472">Membrane</keyword>
<dbReference type="AlphaFoldDB" id="A0A8E2DJF9"/>
<name>A0A8E2DJF9_9APHY</name>
<evidence type="ECO:0000256" key="2">
    <source>
        <dbReference type="SAM" id="Phobius"/>
    </source>
</evidence>
<protein>
    <recommendedName>
        <fullName evidence="3">DUF6535 domain-containing protein</fullName>
    </recommendedName>
</protein>
<evidence type="ECO:0000259" key="3">
    <source>
        <dbReference type="Pfam" id="PF20153"/>
    </source>
</evidence>
<keyword evidence="2" id="KW-1133">Transmembrane helix</keyword>
<evidence type="ECO:0000256" key="1">
    <source>
        <dbReference type="SAM" id="MobiDB-lite"/>
    </source>
</evidence>
<gene>
    <name evidence="4" type="ORF">OBBRIDRAFT_793353</name>
</gene>
<dbReference type="InterPro" id="IPR045338">
    <property type="entry name" value="DUF6535"/>
</dbReference>
<proteinExistence type="predicted"/>
<feature type="domain" description="DUF6535" evidence="3">
    <location>
        <begin position="61"/>
        <end position="245"/>
    </location>
</feature>
<feature type="transmembrane region" description="Helical" evidence="2">
    <location>
        <begin position="159"/>
        <end position="182"/>
    </location>
</feature>
<evidence type="ECO:0000313" key="5">
    <source>
        <dbReference type="Proteomes" id="UP000250043"/>
    </source>
</evidence>
<feature type="transmembrane region" description="Helical" evidence="2">
    <location>
        <begin position="220"/>
        <end position="243"/>
    </location>
</feature>
<evidence type="ECO:0000313" key="4">
    <source>
        <dbReference type="EMBL" id="OCH90370.1"/>
    </source>
</evidence>
<dbReference type="EMBL" id="KV722405">
    <property type="protein sequence ID" value="OCH90370.1"/>
    <property type="molecule type" value="Genomic_DNA"/>
</dbReference>
<dbReference type="Proteomes" id="UP000250043">
    <property type="component" value="Unassembled WGS sequence"/>
</dbReference>
<sequence>MAEIWLTRTVVTSSDADAEPVHRQVKGVESHSHLEEKSQEIESDGPAPSKNTAQQAGDDGWKECAKQLQKHDEAIVKAWKEEIDALLVFAGLFSAVLTAFNVQVYTSLSPNSTQDLSAQILLHISTQLGGPSTRIGVDDAVMPAFVLSADAEKVPKSSIWINALWFASLILSLATASVGITVRQWLNHFVSPTSSDPRQSVSIHCLRYDQGLIRWRVPEILGVLPVLIQLALVFFFIGLVILLWTLDTVVASITTSLVAILLLFLLFTTFTPSIRPDCAYKSPQALLFYWLVQKSTTLPLVRMLRSGIIGARKMLSYYSSFTTRKRPSSQDIEEGTGVHNTINSRPSSPWSIHRPNAPSIMSRTSRLDNFVVSSGGSVRKWGRMVSKIVALISRTLIYPFVGNLRVRTHANWRALEQAIVSEQYSASLVDWVNINALSCADQLLLDDSFLYNVAVPCLLDPQQTRGTLLGRLRPLIRGRSSMPARFAKAVLEISVDLLPHISDECGMDDIEELLSFLDKHVTFYGDEKILQKVVLGCANFCTLEDWRGGGCCERAMALLMKIANDERWIIGDASADAPISILPKYQAIKYLIRRLDQQISPWQLKHGLKQTLNSCVLVLHLTSLVPVQCYDQHLRRDITALMSELCFAIRCQAWKKSPDAQDLFVWGKFFKAASRVIQSSGDDELRRQFQINLIKPFHGIPLLKELFLLHFPLPSLPQ</sequence>
<dbReference type="Pfam" id="PF20153">
    <property type="entry name" value="DUF6535"/>
    <property type="match status" value="1"/>
</dbReference>